<evidence type="ECO:0000256" key="1">
    <source>
        <dbReference type="SAM" id="Phobius"/>
    </source>
</evidence>
<feature type="transmembrane region" description="Helical" evidence="1">
    <location>
        <begin position="6"/>
        <end position="26"/>
    </location>
</feature>
<dbReference type="GO" id="GO:0043164">
    <property type="term" value="P:Gram-negative-bacterium-type cell wall biogenesis"/>
    <property type="evidence" value="ECO:0007669"/>
    <property type="project" value="TreeGrafter"/>
</dbReference>
<dbReference type="CDD" id="cd06259">
    <property type="entry name" value="YdcF-like"/>
    <property type="match status" value="1"/>
</dbReference>
<feature type="transmembrane region" description="Helical" evidence="1">
    <location>
        <begin position="330"/>
        <end position="346"/>
    </location>
</feature>
<proteinExistence type="predicted"/>
<evidence type="ECO:0000313" key="3">
    <source>
        <dbReference type="EMBL" id="PPJ19882.1"/>
    </source>
</evidence>
<sequence>MQTATYLSIGGLLVASGAVLAFIAAIRVALEPRRLSTGFVLLAAVTLLGVGGATAVVGLGPDAPSSFGVVVVLTAPFAVAGIALLVNGIELMSREGMAATTALPVVLGAGLIGAVAAVVTVASGPAMPGWAIQSIVLVAAVAVYFVAHLIAFGGYALIYGSLAARPEADAVVILGCGLNRRSVTPLLAARLDRGIDAYRTALRSGRQPVLVTCGGQGPDEATTEADAMARYLTARGVSGHAIVRERHSRNTAENLRNCLRELNRRGIDPEQLRITVVTSNFHVLRTAGLTRRLGIDAQVLGSRTAAYFLPAAFLREFVAVLATHYRRSHITVAVSLLVVLLAVMVLP</sequence>
<protein>
    <recommendedName>
        <fullName evidence="2">DUF218 domain-containing protein</fullName>
    </recommendedName>
</protein>
<accession>A0A2S5ZVM6</accession>
<dbReference type="Pfam" id="PF02698">
    <property type="entry name" value="DUF218"/>
    <property type="match status" value="1"/>
</dbReference>
<dbReference type="EMBL" id="PSZD01000039">
    <property type="protein sequence ID" value="PPJ19882.1"/>
    <property type="molecule type" value="Genomic_DNA"/>
</dbReference>
<comment type="caution">
    <text evidence="3">The sequence shown here is derived from an EMBL/GenBank/DDBJ whole genome shotgun (WGS) entry which is preliminary data.</text>
</comment>
<dbReference type="PANTHER" id="PTHR30336">
    <property type="entry name" value="INNER MEMBRANE PROTEIN, PROBABLE PERMEASE"/>
    <property type="match status" value="1"/>
</dbReference>
<keyword evidence="1" id="KW-0472">Membrane</keyword>
<reference evidence="3 4" key="1">
    <citation type="submission" date="2018-02" db="EMBL/GenBank/DDBJ databases">
        <title>8 Nocardia nova and 1 Nocardia cyriacigeorgica strain used for evolution to TMP-SMX.</title>
        <authorList>
            <person name="Mehta H."/>
            <person name="Weng J."/>
            <person name="Shamoo Y."/>
        </authorList>
    </citation>
    <scope>NUCLEOTIDE SEQUENCE [LARGE SCALE GENOMIC DNA]</scope>
    <source>
        <strain evidence="3 4">BAA2227</strain>
    </source>
</reference>
<keyword evidence="4" id="KW-1185">Reference proteome</keyword>
<dbReference type="InterPro" id="IPR051599">
    <property type="entry name" value="Cell_Envelope_Assoc"/>
</dbReference>
<name>A0A2S5ZVM6_9NOCA</name>
<dbReference type="InterPro" id="IPR014729">
    <property type="entry name" value="Rossmann-like_a/b/a_fold"/>
</dbReference>
<feature type="domain" description="DUF218" evidence="2">
    <location>
        <begin position="169"/>
        <end position="318"/>
    </location>
</feature>
<dbReference type="GO" id="GO:0005886">
    <property type="term" value="C:plasma membrane"/>
    <property type="evidence" value="ECO:0007669"/>
    <property type="project" value="TreeGrafter"/>
</dbReference>
<gene>
    <name evidence="3" type="ORF">C5F51_34440</name>
</gene>
<dbReference type="InterPro" id="IPR003848">
    <property type="entry name" value="DUF218"/>
</dbReference>
<dbReference type="GeneID" id="66720378"/>
<dbReference type="AlphaFoldDB" id="A0A2S5ZVM6"/>
<evidence type="ECO:0000259" key="2">
    <source>
        <dbReference type="Pfam" id="PF02698"/>
    </source>
</evidence>
<dbReference type="GO" id="GO:0000270">
    <property type="term" value="P:peptidoglycan metabolic process"/>
    <property type="evidence" value="ECO:0007669"/>
    <property type="project" value="TreeGrafter"/>
</dbReference>
<feature type="transmembrane region" description="Helical" evidence="1">
    <location>
        <begin position="38"/>
        <end position="60"/>
    </location>
</feature>
<dbReference type="PANTHER" id="PTHR30336:SF4">
    <property type="entry name" value="ENVELOPE BIOGENESIS FACTOR ELYC"/>
    <property type="match status" value="1"/>
</dbReference>
<feature type="transmembrane region" description="Helical" evidence="1">
    <location>
        <begin position="101"/>
        <end position="124"/>
    </location>
</feature>
<dbReference type="Gene3D" id="3.40.50.620">
    <property type="entry name" value="HUPs"/>
    <property type="match status" value="1"/>
</dbReference>
<feature type="transmembrane region" description="Helical" evidence="1">
    <location>
        <begin position="66"/>
        <end position="89"/>
    </location>
</feature>
<feature type="transmembrane region" description="Helical" evidence="1">
    <location>
        <begin position="130"/>
        <end position="158"/>
    </location>
</feature>
<keyword evidence="1" id="KW-0812">Transmembrane</keyword>
<dbReference type="RefSeq" id="WP_104364776.1">
    <property type="nucleotide sequence ID" value="NZ_JAHUVX010000002.1"/>
</dbReference>
<keyword evidence="1" id="KW-1133">Transmembrane helix</keyword>
<evidence type="ECO:0000313" key="4">
    <source>
        <dbReference type="Proteomes" id="UP000238356"/>
    </source>
</evidence>
<dbReference type="Proteomes" id="UP000238356">
    <property type="component" value="Unassembled WGS sequence"/>
</dbReference>
<organism evidence="3 4">
    <name type="scientific">Nocardia nova</name>
    <dbReference type="NCBI Taxonomy" id="37330"/>
    <lineage>
        <taxon>Bacteria</taxon>
        <taxon>Bacillati</taxon>
        <taxon>Actinomycetota</taxon>
        <taxon>Actinomycetes</taxon>
        <taxon>Mycobacteriales</taxon>
        <taxon>Nocardiaceae</taxon>
        <taxon>Nocardia</taxon>
    </lineage>
</organism>